<dbReference type="InterPro" id="IPR037930">
    <property type="entry name" value="Tom40"/>
</dbReference>
<evidence type="ECO:0000256" key="7">
    <source>
        <dbReference type="ARBA" id="ARBA00022927"/>
    </source>
</evidence>
<organism evidence="10 11">
    <name type="scientific">Dinoponera quadriceps</name>
    <name type="common">South American ant</name>
    <dbReference type="NCBI Taxonomy" id="609295"/>
    <lineage>
        <taxon>Eukaryota</taxon>
        <taxon>Metazoa</taxon>
        <taxon>Ecdysozoa</taxon>
        <taxon>Arthropoda</taxon>
        <taxon>Hexapoda</taxon>
        <taxon>Insecta</taxon>
        <taxon>Pterygota</taxon>
        <taxon>Neoptera</taxon>
        <taxon>Endopterygota</taxon>
        <taxon>Hymenoptera</taxon>
        <taxon>Apocrita</taxon>
        <taxon>Aculeata</taxon>
        <taxon>Formicoidea</taxon>
        <taxon>Formicidae</taxon>
        <taxon>Ponerinae</taxon>
        <taxon>Ponerini</taxon>
        <taxon>Dinoponera</taxon>
    </lineage>
</organism>
<evidence type="ECO:0000313" key="10">
    <source>
        <dbReference type="Proteomes" id="UP000515204"/>
    </source>
</evidence>
<dbReference type="InterPro" id="IPR023614">
    <property type="entry name" value="Porin_dom_sf"/>
</dbReference>
<evidence type="ECO:0000256" key="8">
    <source>
        <dbReference type="ARBA" id="ARBA00023128"/>
    </source>
</evidence>
<dbReference type="Proteomes" id="UP000515204">
    <property type="component" value="Unplaced"/>
</dbReference>
<dbReference type="GO" id="GO:0030150">
    <property type="term" value="P:protein import into mitochondrial matrix"/>
    <property type="evidence" value="ECO:0007669"/>
    <property type="project" value="InterPro"/>
</dbReference>
<dbReference type="Pfam" id="PF01459">
    <property type="entry name" value="Porin_3"/>
    <property type="match status" value="1"/>
</dbReference>
<dbReference type="InterPro" id="IPR027246">
    <property type="entry name" value="Porin_Euk/Tom40"/>
</dbReference>
<evidence type="ECO:0000256" key="2">
    <source>
        <dbReference type="ARBA" id="ARBA00010510"/>
    </source>
</evidence>
<proteinExistence type="inferred from homology"/>
<evidence type="ECO:0000313" key="11">
    <source>
        <dbReference type="RefSeq" id="XP_014478874.1"/>
    </source>
</evidence>
<evidence type="ECO:0000256" key="3">
    <source>
        <dbReference type="ARBA" id="ARBA00022448"/>
    </source>
</evidence>
<dbReference type="GO" id="GO:0008320">
    <property type="term" value="F:protein transmembrane transporter activity"/>
    <property type="evidence" value="ECO:0007669"/>
    <property type="project" value="InterPro"/>
</dbReference>
<evidence type="ECO:0000256" key="5">
    <source>
        <dbReference type="ARBA" id="ARBA00022692"/>
    </source>
</evidence>
<accession>A0A6P3XLM1</accession>
<dbReference type="CDD" id="cd07305">
    <property type="entry name" value="Porin3_Tom40"/>
    <property type="match status" value="1"/>
</dbReference>
<dbReference type="AlphaFoldDB" id="A0A6P3XLM1"/>
<dbReference type="GeneID" id="106746619"/>
<comment type="subcellular location">
    <subcellularLocation>
        <location evidence="1">Mitochondrion outer membrane</location>
        <topology evidence="1">Multi-pass membrane protein</topology>
    </subcellularLocation>
</comment>
<keyword evidence="10" id="KW-1185">Reference proteome</keyword>
<comment type="similarity">
    <text evidence="2">Belongs to the Tom40 family.</text>
</comment>
<keyword evidence="4" id="KW-1134">Transmembrane beta strand</keyword>
<sequence length="325" mass="36176">MGIVQTLFNKRNEHFITYANLESSPCVPCYEEIDRKPGNPNSFEDLHAKTKQLYPRNFEGAYLLLKKSLSRHFNVTYKMTLSSVIPHGLKFGVNYVGTKRVGLSERYPVISGEITPDGNMSANFVHTLGCRYRFKLSTQISKGKYKALSTGLEYRSDDCTIALTLANPDLFRQHGTMVLHYLQAITPRITLGTEIACLRGSPIAGGLQTTMCAAFRHSTGPTTLSATFGEAGIHVCYHRRASEQLQLGVEIETNTRIHESIGTIVYRVDIPYADFVFRGFVNSETTVGAVFEKKLYPIPEAVLVISGLLNHKKNQFRAGIGMNIG</sequence>
<dbReference type="PANTHER" id="PTHR10802">
    <property type="entry name" value="MITOCHONDRIAL IMPORT RECEPTOR SUBUNIT TOM40"/>
    <property type="match status" value="1"/>
</dbReference>
<dbReference type="Gene3D" id="2.40.160.10">
    <property type="entry name" value="Porin"/>
    <property type="match status" value="1"/>
</dbReference>
<keyword evidence="6" id="KW-1000">Mitochondrion outer membrane</keyword>
<evidence type="ECO:0000256" key="1">
    <source>
        <dbReference type="ARBA" id="ARBA00004374"/>
    </source>
</evidence>
<reference evidence="11" key="1">
    <citation type="submission" date="2025-08" db="UniProtKB">
        <authorList>
            <consortium name="RefSeq"/>
        </authorList>
    </citation>
    <scope>IDENTIFICATION</scope>
</reference>
<gene>
    <name evidence="11" type="primary">LOC106746619</name>
</gene>
<keyword evidence="8" id="KW-0496">Mitochondrion</keyword>
<keyword evidence="7" id="KW-0653">Protein transport</keyword>
<dbReference type="OrthoDB" id="19656at2759"/>
<keyword evidence="9" id="KW-0472">Membrane</keyword>
<dbReference type="GO" id="GO:0005741">
    <property type="term" value="C:mitochondrial outer membrane"/>
    <property type="evidence" value="ECO:0007669"/>
    <property type="project" value="UniProtKB-SubCell"/>
</dbReference>
<protein>
    <submittedName>
        <fullName evidence="11">Mitochondrial import receptor subunit TOM40 homolog 1-like</fullName>
    </submittedName>
</protein>
<keyword evidence="5" id="KW-0812">Transmembrane</keyword>
<evidence type="ECO:0000256" key="9">
    <source>
        <dbReference type="ARBA" id="ARBA00023136"/>
    </source>
</evidence>
<keyword evidence="3" id="KW-0813">Transport</keyword>
<evidence type="ECO:0000256" key="4">
    <source>
        <dbReference type="ARBA" id="ARBA00022452"/>
    </source>
</evidence>
<dbReference type="KEGG" id="dqu:106746619"/>
<evidence type="ECO:0000256" key="6">
    <source>
        <dbReference type="ARBA" id="ARBA00022787"/>
    </source>
</evidence>
<name>A0A6P3XLM1_DINQU</name>
<dbReference type="RefSeq" id="XP_014478874.1">
    <property type="nucleotide sequence ID" value="XM_014623388.1"/>
</dbReference>